<protein>
    <submittedName>
        <fullName evidence="9">Origin recognition complex subunit 3</fullName>
    </submittedName>
</protein>
<gene>
    <name evidence="9" type="ORF">LOD99_7532</name>
</gene>
<proteinExistence type="inferred from homology"/>
<evidence type="ECO:0000259" key="8">
    <source>
        <dbReference type="Pfam" id="PF18137"/>
    </source>
</evidence>
<keyword evidence="3" id="KW-0235">DNA replication</keyword>
<dbReference type="CDD" id="cd20704">
    <property type="entry name" value="Orc3"/>
    <property type="match status" value="1"/>
</dbReference>
<comment type="similarity">
    <text evidence="2">Belongs to the ORC3 family.</text>
</comment>
<dbReference type="InterPro" id="IPR020795">
    <property type="entry name" value="ORC3"/>
</dbReference>
<dbReference type="Pfam" id="PF07034">
    <property type="entry name" value="ORC3_N"/>
    <property type="match status" value="1"/>
</dbReference>
<evidence type="ECO:0000256" key="4">
    <source>
        <dbReference type="ARBA" id="ARBA00023125"/>
    </source>
</evidence>
<dbReference type="InterPro" id="IPR045667">
    <property type="entry name" value="ORC3_N"/>
</dbReference>
<name>A0AAV7JQA5_9METZ</name>
<sequence>MATSMTKGHFLYTPDPKTSRGKTSTSRRQMLSHKSNYYHYYLETVEEHINNIAKGSYTKMSERICNHLIVKLEEFDKRVYKLFPSIPTAAIISGINIADHEFMYEQLNESLANKISIASIVLNSRNCPNLKTCWKYIFTTLYKKLDLDTTGVDMSKLTARALNKLLTTNGEELRDTPLTLIIIFEEFEAMSDEVVNHVIMCVHQYVDTFPVAIIVNVAIFVSVLYDKLSWNASSILNVKEFELFSSFQLLTNIMNDLILTPNIPFVFTPDLLTWLYDQFSMYSMSINQFNHNLKVSLYYHMKTGGFLEYTFYENIDLDSAYFSKTWLIQYMAQMNNKEAGKSAVKRKGGLKIKEVTLHVQQLFDLYELAIGLAAALYQLLQVMGKEVQIFAKDYYSIYILLLKCDLLADDNFQGALKYIGSTLNQQLLADCVNVCQTELTHTLAKLQTESEKTSLGEIIDGLCCMQTKLESNKDNLPVSVKSEVVLAFNSLITDYFITRNPMKHPLAKLVFCELPKDMTMLVDPSILNSVHQDLSKPNSNIIGDVSRANLPPICIVYRLLNESGKFVNLYDWFQSYNFCNEEGGLEDDIDLVQAKFFSAVAELEFLGIIKPHKKKVDHVHKLTHGLLY</sequence>
<keyword evidence="4" id="KW-0238">DNA-binding</keyword>
<feature type="domain" description="Origin recognition complex subunit 3 winged helix C-terminal" evidence="8">
    <location>
        <begin position="544"/>
        <end position="578"/>
    </location>
</feature>
<evidence type="ECO:0000256" key="3">
    <source>
        <dbReference type="ARBA" id="ARBA00022705"/>
    </source>
</evidence>
<accession>A0AAV7JQA5</accession>
<dbReference type="PANTHER" id="PTHR12748:SF0">
    <property type="entry name" value="ORIGIN RECOGNITION COMPLEX SUBUNIT 3"/>
    <property type="match status" value="1"/>
</dbReference>
<keyword evidence="5" id="KW-0539">Nucleus</keyword>
<evidence type="ECO:0000259" key="7">
    <source>
        <dbReference type="Pfam" id="PF07034"/>
    </source>
</evidence>
<evidence type="ECO:0000256" key="6">
    <source>
        <dbReference type="SAM" id="MobiDB-lite"/>
    </source>
</evidence>
<dbReference type="AlphaFoldDB" id="A0AAV7JQA5"/>
<feature type="domain" description="Origin recognition complex subunit 3 N-terminal" evidence="7">
    <location>
        <begin position="3"/>
        <end position="300"/>
    </location>
</feature>
<keyword evidence="10" id="KW-1185">Reference proteome</keyword>
<comment type="subcellular location">
    <subcellularLocation>
        <location evidence="1">Nucleus</location>
    </subcellularLocation>
</comment>
<reference evidence="9 10" key="1">
    <citation type="journal article" date="2023" name="BMC Biol.">
        <title>The compact genome of the sponge Oopsacas minuta (Hexactinellida) is lacking key metazoan core genes.</title>
        <authorList>
            <person name="Santini S."/>
            <person name="Schenkelaars Q."/>
            <person name="Jourda C."/>
            <person name="Duchesne M."/>
            <person name="Belahbib H."/>
            <person name="Rocher C."/>
            <person name="Selva M."/>
            <person name="Riesgo A."/>
            <person name="Vervoort M."/>
            <person name="Leys S.P."/>
            <person name="Kodjabachian L."/>
            <person name="Le Bivic A."/>
            <person name="Borchiellini C."/>
            <person name="Claverie J.M."/>
            <person name="Renard E."/>
        </authorList>
    </citation>
    <scope>NUCLEOTIDE SEQUENCE [LARGE SCALE GENOMIC DNA]</scope>
    <source>
        <strain evidence="9">SPO-2</strain>
    </source>
</reference>
<dbReference type="EMBL" id="JAKMXF010000310">
    <property type="protein sequence ID" value="KAI6650480.1"/>
    <property type="molecule type" value="Genomic_DNA"/>
</dbReference>
<evidence type="ECO:0000313" key="9">
    <source>
        <dbReference type="EMBL" id="KAI6650480.1"/>
    </source>
</evidence>
<evidence type="ECO:0000256" key="1">
    <source>
        <dbReference type="ARBA" id="ARBA00004123"/>
    </source>
</evidence>
<feature type="region of interest" description="Disordered" evidence="6">
    <location>
        <begin position="1"/>
        <end position="28"/>
    </location>
</feature>
<dbReference type="GO" id="GO:0005664">
    <property type="term" value="C:nuclear origin of replication recognition complex"/>
    <property type="evidence" value="ECO:0007669"/>
    <property type="project" value="InterPro"/>
</dbReference>
<dbReference type="GO" id="GO:0005656">
    <property type="term" value="C:nuclear pre-replicative complex"/>
    <property type="evidence" value="ECO:0007669"/>
    <property type="project" value="TreeGrafter"/>
</dbReference>
<dbReference type="Proteomes" id="UP001165289">
    <property type="component" value="Unassembled WGS sequence"/>
</dbReference>
<evidence type="ECO:0000256" key="2">
    <source>
        <dbReference type="ARBA" id="ARBA00010977"/>
    </source>
</evidence>
<evidence type="ECO:0000256" key="5">
    <source>
        <dbReference type="ARBA" id="ARBA00023242"/>
    </source>
</evidence>
<feature type="domain" description="Origin recognition complex subunit 3 winged helix C-terminal" evidence="8">
    <location>
        <begin position="586"/>
        <end position="623"/>
    </location>
</feature>
<dbReference type="GO" id="GO:0031261">
    <property type="term" value="C:DNA replication preinitiation complex"/>
    <property type="evidence" value="ECO:0007669"/>
    <property type="project" value="TreeGrafter"/>
</dbReference>
<dbReference type="GO" id="GO:0006270">
    <property type="term" value="P:DNA replication initiation"/>
    <property type="evidence" value="ECO:0007669"/>
    <property type="project" value="TreeGrafter"/>
</dbReference>
<evidence type="ECO:0000313" key="10">
    <source>
        <dbReference type="Proteomes" id="UP001165289"/>
    </source>
</evidence>
<dbReference type="InterPro" id="IPR040855">
    <property type="entry name" value="ORC_WH_C"/>
</dbReference>
<dbReference type="Pfam" id="PF18137">
    <property type="entry name" value="WHD_ORC"/>
    <property type="match status" value="2"/>
</dbReference>
<comment type="caution">
    <text evidence="9">The sequence shown here is derived from an EMBL/GenBank/DDBJ whole genome shotgun (WGS) entry which is preliminary data.</text>
</comment>
<dbReference type="PANTHER" id="PTHR12748">
    <property type="entry name" value="ORIGIN RECOGNITION COMPLEX SUBUNIT 3"/>
    <property type="match status" value="1"/>
</dbReference>
<organism evidence="9 10">
    <name type="scientific">Oopsacas minuta</name>
    <dbReference type="NCBI Taxonomy" id="111878"/>
    <lineage>
        <taxon>Eukaryota</taxon>
        <taxon>Metazoa</taxon>
        <taxon>Porifera</taxon>
        <taxon>Hexactinellida</taxon>
        <taxon>Hexasterophora</taxon>
        <taxon>Lyssacinosida</taxon>
        <taxon>Leucopsacidae</taxon>
        <taxon>Oopsacas</taxon>
    </lineage>
</organism>
<dbReference type="GO" id="GO:0003688">
    <property type="term" value="F:DNA replication origin binding"/>
    <property type="evidence" value="ECO:0007669"/>
    <property type="project" value="TreeGrafter"/>
</dbReference>